<dbReference type="EMBL" id="AP003813">
    <property type="protein sequence ID" value="BAD30299.1"/>
    <property type="molecule type" value="Genomic_DNA"/>
</dbReference>
<protein>
    <submittedName>
        <fullName evidence="2">Uncharacterized protein</fullName>
    </submittedName>
</protein>
<dbReference type="AlphaFoldDB" id="Q8H5F9"/>
<reference evidence="4" key="3">
    <citation type="journal article" date="2005" name="Nature">
        <title>The map-based sequence of the rice genome.</title>
        <authorList>
            <consortium name="International rice genome sequencing project (IRGSP)"/>
            <person name="Matsumoto T."/>
            <person name="Wu J."/>
            <person name="Kanamori H."/>
            <person name="Katayose Y."/>
            <person name="Fujisawa M."/>
            <person name="Namiki N."/>
            <person name="Mizuno H."/>
            <person name="Yamamoto K."/>
            <person name="Antonio B.A."/>
            <person name="Baba T."/>
            <person name="Sakata K."/>
            <person name="Nagamura Y."/>
            <person name="Aoki H."/>
            <person name="Arikawa K."/>
            <person name="Arita K."/>
            <person name="Bito T."/>
            <person name="Chiden Y."/>
            <person name="Fujitsuka N."/>
            <person name="Fukunaka R."/>
            <person name="Hamada M."/>
            <person name="Harada C."/>
            <person name="Hayashi A."/>
            <person name="Hijishita S."/>
            <person name="Honda M."/>
            <person name="Hosokawa S."/>
            <person name="Ichikawa Y."/>
            <person name="Idonuma A."/>
            <person name="Iijima M."/>
            <person name="Ikeda M."/>
            <person name="Ikeno M."/>
            <person name="Ito K."/>
            <person name="Ito S."/>
            <person name="Ito T."/>
            <person name="Ito Y."/>
            <person name="Ito Y."/>
            <person name="Iwabuchi A."/>
            <person name="Kamiya K."/>
            <person name="Karasawa W."/>
            <person name="Kurita K."/>
            <person name="Katagiri S."/>
            <person name="Kikuta A."/>
            <person name="Kobayashi H."/>
            <person name="Kobayashi N."/>
            <person name="Machita K."/>
            <person name="Maehara T."/>
            <person name="Masukawa M."/>
            <person name="Mizubayashi T."/>
            <person name="Mukai Y."/>
            <person name="Nagasaki H."/>
            <person name="Nagata Y."/>
            <person name="Naito S."/>
            <person name="Nakashima M."/>
            <person name="Nakama Y."/>
            <person name="Nakamichi Y."/>
            <person name="Nakamura M."/>
            <person name="Meguro A."/>
            <person name="Negishi M."/>
            <person name="Ohta I."/>
            <person name="Ohta T."/>
            <person name="Okamoto M."/>
            <person name="Ono N."/>
            <person name="Saji S."/>
            <person name="Sakaguchi M."/>
            <person name="Sakai K."/>
            <person name="Shibata M."/>
            <person name="Shimokawa T."/>
            <person name="Song J."/>
            <person name="Takazaki Y."/>
            <person name="Terasawa K."/>
            <person name="Tsugane M."/>
            <person name="Tsuji K."/>
            <person name="Ueda S."/>
            <person name="Waki K."/>
            <person name="Yamagata H."/>
            <person name="Yamamoto M."/>
            <person name="Yamamoto S."/>
            <person name="Yamane H."/>
            <person name="Yoshiki S."/>
            <person name="Yoshihara R."/>
            <person name="Yukawa K."/>
            <person name="Zhong H."/>
            <person name="Yano M."/>
            <person name="Yuan Q."/>
            <person name="Ouyang S."/>
            <person name="Liu J."/>
            <person name="Jones K.M."/>
            <person name="Gansberger K."/>
            <person name="Moffat K."/>
            <person name="Hill J."/>
            <person name="Bera J."/>
            <person name="Fadrosh D."/>
            <person name="Jin S."/>
            <person name="Johri S."/>
            <person name="Kim M."/>
            <person name="Overton L."/>
            <person name="Reardon M."/>
            <person name="Tsitrin T."/>
            <person name="Vuong H."/>
            <person name="Weaver B."/>
            <person name="Ciecko A."/>
            <person name="Tallon L."/>
            <person name="Jackson J."/>
            <person name="Pai G."/>
            <person name="Aken S.V."/>
            <person name="Utterback T."/>
            <person name="Reidmuller S."/>
            <person name="Feldblyum T."/>
            <person name="Hsiao J."/>
            <person name="Zismann V."/>
            <person name="Iobst S."/>
            <person name="de Vazeille A.R."/>
            <person name="Buell C.R."/>
            <person name="Ying K."/>
            <person name="Li Y."/>
            <person name="Lu T."/>
            <person name="Huang Y."/>
            <person name="Zhao Q."/>
            <person name="Feng Q."/>
            <person name="Zhang L."/>
            <person name="Zhu J."/>
            <person name="Weng Q."/>
            <person name="Mu J."/>
            <person name="Lu Y."/>
            <person name="Fan D."/>
            <person name="Liu Y."/>
            <person name="Guan J."/>
            <person name="Zhang Y."/>
            <person name="Yu S."/>
            <person name="Liu X."/>
            <person name="Zhang Y."/>
            <person name="Hong G."/>
            <person name="Han B."/>
            <person name="Choisne N."/>
            <person name="Demange N."/>
            <person name="Orjeda G."/>
            <person name="Samain S."/>
            <person name="Cattolico L."/>
            <person name="Pelletier E."/>
            <person name="Couloux A."/>
            <person name="Segurens B."/>
            <person name="Wincker P."/>
            <person name="D'Hont A."/>
            <person name="Scarpelli C."/>
            <person name="Weissenbach J."/>
            <person name="Salanoubat M."/>
            <person name="Quetier F."/>
            <person name="Yu Y."/>
            <person name="Kim H.R."/>
            <person name="Rambo T."/>
            <person name="Currie J."/>
            <person name="Collura K."/>
            <person name="Luo M."/>
            <person name="Yang T."/>
            <person name="Ammiraju J.S.S."/>
            <person name="Engler F."/>
            <person name="Soderlund C."/>
            <person name="Wing R.A."/>
            <person name="Palmer L.E."/>
            <person name="de la Bastide M."/>
            <person name="Spiegel L."/>
            <person name="Nascimento L."/>
            <person name="Zutavern T."/>
            <person name="O'Shaughnessy A."/>
            <person name="Dike S."/>
            <person name="Dedhia N."/>
            <person name="Preston R."/>
            <person name="Balija V."/>
            <person name="McCombie W.R."/>
            <person name="Chow T."/>
            <person name="Chen H."/>
            <person name="Chung M."/>
            <person name="Chen C."/>
            <person name="Shaw J."/>
            <person name="Wu H."/>
            <person name="Hsiao K."/>
            <person name="Chao Y."/>
            <person name="Chu M."/>
            <person name="Cheng C."/>
            <person name="Hour A."/>
            <person name="Lee P."/>
            <person name="Lin S."/>
            <person name="Lin Y."/>
            <person name="Liou J."/>
            <person name="Liu S."/>
            <person name="Hsing Y."/>
            <person name="Raghuvanshi S."/>
            <person name="Mohanty A."/>
            <person name="Bharti A.K."/>
            <person name="Gaur A."/>
            <person name="Gupta V."/>
            <person name="Kumar D."/>
            <person name="Ravi V."/>
            <person name="Vij S."/>
            <person name="Kapur A."/>
            <person name="Khurana P."/>
            <person name="Khurana P."/>
            <person name="Khurana J.P."/>
            <person name="Tyagi A.K."/>
            <person name="Gaikwad K."/>
            <person name="Singh A."/>
            <person name="Dalal V."/>
            <person name="Srivastava S."/>
            <person name="Dixit A."/>
            <person name="Pal A.K."/>
            <person name="Ghazi I.A."/>
            <person name="Yadav M."/>
            <person name="Pandit A."/>
            <person name="Bhargava A."/>
            <person name="Sureshbabu K."/>
            <person name="Batra K."/>
            <person name="Sharma T.R."/>
            <person name="Mohapatra T."/>
            <person name="Singh N.K."/>
            <person name="Messing J."/>
            <person name="Nelson A.B."/>
            <person name="Fuks G."/>
            <person name="Kavchok S."/>
            <person name="Keizer G."/>
            <person name="Linton E."/>
            <person name="Llaca V."/>
            <person name="Song R."/>
            <person name="Tanyolac B."/>
            <person name="Young S."/>
            <person name="Ho-Il K."/>
            <person name="Hahn J.H."/>
            <person name="Sangsakoo G."/>
            <person name="Vanavichit A."/>
            <person name="de Mattos Luiz.A.T."/>
            <person name="Zimmer P.D."/>
            <person name="Malone G."/>
            <person name="Dellagostin O."/>
            <person name="de Oliveira A.C."/>
            <person name="Bevan M."/>
            <person name="Bancroft I."/>
            <person name="Minx P."/>
            <person name="Cordum H."/>
            <person name="Wilson R."/>
            <person name="Cheng Z."/>
            <person name="Jin W."/>
            <person name="Jiang J."/>
            <person name="Leong S.A."/>
            <person name="Iwama H."/>
            <person name="Gojobori T."/>
            <person name="Itoh T."/>
            <person name="Niimura Y."/>
            <person name="Fujii Y."/>
            <person name="Habara T."/>
            <person name="Sakai H."/>
            <person name="Sato Y."/>
            <person name="Wilson G."/>
            <person name="Kumar K."/>
            <person name="McCouch S."/>
            <person name="Juretic N."/>
            <person name="Hoen D."/>
            <person name="Wright S."/>
            <person name="Bruskiewich R."/>
            <person name="Bureau T."/>
            <person name="Miyao A."/>
            <person name="Hirochika H."/>
            <person name="Nishikawa T."/>
            <person name="Kadowaki K."/>
            <person name="Sugiura M."/>
            <person name="Burr B."/>
            <person name="Sasaki T."/>
        </authorList>
    </citation>
    <scope>NUCLEOTIDE SEQUENCE [LARGE SCALE GENOMIC DNA]</scope>
    <source>
        <strain evidence="4">cv. Nipponbare</strain>
    </source>
</reference>
<evidence type="ECO:0000313" key="3">
    <source>
        <dbReference type="EMBL" id="BAD30299.1"/>
    </source>
</evidence>
<dbReference type="Proteomes" id="UP000000763">
    <property type="component" value="Chromosome 7"/>
</dbReference>
<evidence type="ECO:0000313" key="4">
    <source>
        <dbReference type="Proteomes" id="UP000000763"/>
    </source>
</evidence>
<evidence type="ECO:0000256" key="1">
    <source>
        <dbReference type="SAM" id="MobiDB-lite"/>
    </source>
</evidence>
<feature type="compositionally biased region" description="Acidic residues" evidence="1">
    <location>
        <begin position="45"/>
        <end position="54"/>
    </location>
</feature>
<feature type="compositionally biased region" description="Basic and acidic residues" evidence="1">
    <location>
        <begin position="30"/>
        <end position="44"/>
    </location>
</feature>
<accession>Q8H5F9</accession>
<dbReference type="EMBL" id="AP003816">
    <property type="protein sequence ID" value="BAC21347.1"/>
    <property type="molecule type" value="Genomic_DNA"/>
</dbReference>
<evidence type="ECO:0000313" key="2">
    <source>
        <dbReference type="EMBL" id="BAC21347.1"/>
    </source>
</evidence>
<feature type="region of interest" description="Disordered" evidence="1">
    <location>
        <begin position="1"/>
        <end position="62"/>
    </location>
</feature>
<sequence length="100" mass="11075">MIGIPNGRRALSTRRCSPTPVSTSFLYTERNGEKRRSREMRLLVEQEEEEEADDGGGARRRRGMEADGVACVMVMARMGIGGSGGRGGRMGWIRMLNGER</sequence>
<gene>
    <name evidence="2" type="primary">OJ1165_F02.105</name>
    <name evidence="3" type="synonym">OJ1150_E04.128</name>
</gene>
<reference evidence="3" key="1">
    <citation type="submission" date="2001-07" db="EMBL/GenBank/DDBJ databases">
        <title>Oryza sativa nipponbare(GA3) genomic DNA, chromosome 7, BAC clone:OJ1150_E04.</title>
        <authorList>
            <person name="Sasaki T."/>
            <person name="Matsumoto T."/>
            <person name="Yamamoto K."/>
        </authorList>
    </citation>
    <scope>NUCLEOTIDE SEQUENCE</scope>
</reference>
<proteinExistence type="predicted"/>
<reference evidence="2" key="2">
    <citation type="submission" date="2001-07" db="EMBL/GenBank/DDBJ databases">
        <title>Oryza sativa nipponbare(GA3) genomic DNA, chromosome 7, BAC clone:OJ1165_F02.</title>
        <authorList>
            <person name="Sasaki T."/>
            <person name="Matsumoto T."/>
            <person name="Yamamoto K."/>
        </authorList>
    </citation>
    <scope>NUCLEOTIDE SEQUENCE</scope>
</reference>
<reference evidence="4" key="4">
    <citation type="journal article" date="2008" name="Nucleic Acids Res.">
        <title>The rice annotation project database (RAP-DB): 2008 update.</title>
        <authorList>
            <consortium name="The rice annotation project (RAP)"/>
        </authorList>
    </citation>
    <scope>GENOME REANNOTATION</scope>
    <source>
        <strain evidence="4">cv. Nipponbare</strain>
    </source>
</reference>
<name>Q8H5F9_ORYSJ</name>
<organism evidence="2 4">
    <name type="scientific">Oryza sativa subsp. japonica</name>
    <name type="common">Rice</name>
    <dbReference type="NCBI Taxonomy" id="39947"/>
    <lineage>
        <taxon>Eukaryota</taxon>
        <taxon>Viridiplantae</taxon>
        <taxon>Streptophyta</taxon>
        <taxon>Embryophyta</taxon>
        <taxon>Tracheophyta</taxon>
        <taxon>Spermatophyta</taxon>
        <taxon>Magnoliopsida</taxon>
        <taxon>Liliopsida</taxon>
        <taxon>Poales</taxon>
        <taxon>Poaceae</taxon>
        <taxon>BOP clade</taxon>
        <taxon>Oryzoideae</taxon>
        <taxon>Oryzeae</taxon>
        <taxon>Oryzinae</taxon>
        <taxon>Oryza</taxon>
        <taxon>Oryza sativa</taxon>
    </lineage>
</organism>
<feature type="compositionally biased region" description="Polar residues" evidence="1">
    <location>
        <begin position="14"/>
        <end position="26"/>
    </location>
</feature>